<feature type="compositionally biased region" description="Polar residues" evidence="1">
    <location>
        <begin position="9"/>
        <end position="18"/>
    </location>
</feature>
<proteinExistence type="predicted"/>
<evidence type="ECO:0000256" key="1">
    <source>
        <dbReference type="SAM" id="MobiDB-lite"/>
    </source>
</evidence>
<dbReference type="AlphaFoldDB" id="A0A2C9LCF3"/>
<dbReference type="KEGG" id="bgt:106070538"/>
<accession>A0A2C9LCF3</accession>
<feature type="compositionally biased region" description="Basic and acidic residues" evidence="1">
    <location>
        <begin position="252"/>
        <end position="261"/>
    </location>
</feature>
<dbReference type="Proteomes" id="UP000076420">
    <property type="component" value="Unassembled WGS sequence"/>
</dbReference>
<feature type="region of interest" description="Disordered" evidence="1">
    <location>
        <begin position="208"/>
        <end position="261"/>
    </location>
</feature>
<name>A0A2C9LCF3_BIOGL</name>
<feature type="region of interest" description="Disordered" evidence="1">
    <location>
        <begin position="1"/>
        <end position="55"/>
    </location>
</feature>
<feature type="compositionally biased region" description="Basic and acidic residues" evidence="1">
    <location>
        <begin position="213"/>
        <end position="234"/>
    </location>
</feature>
<feature type="compositionally biased region" description="Polar residues" evidence="1">
    <location>
        <begin position="235"/>
        <end position="245"/>
    </location>
</feature>
<evidence type="ECO:0000313" key="2">
    <source>
        <dbReference type="EnsemblMetazoa" id="BGLB029554-PA"/>
    </source>
</evidence>
<reference evidence="2" key="1">
    <citation type="submission" date="2020-05" db="UniProtKB">
        <authorList>
            <consortium name="EnsemblMetazoa"/>
        </authorList>
    </citation>
    <scope>IDENTIFICATION</scope>
    <source>
        <strain evidence="2">BB02</strain>
    </source>
</reference>
<dbReference type="EnsemblMetazoa" id="BGLB029554-RA">
    <property type="protein sequence ID" value="BGLB029554-PA"/>
    <property type="gene ID" value="BGLB029554"/>
</dbReference>
<dbReference type="VEuPathDB" id="VectorBase:BGLAX_047109"/>
<gene>
    <name evidence="2" type="primary">106070538</name>
</gene>
<organism evidence="2 3">
    <name type="scientific">Biomphalaria glabrata</name>
    <name type="common">Bloodfluke planorb</name>
    <name type="synonym">Freshwater snail</name>
    <dbReference type="NCBI Taxonomy" id="6526"/>
    <lineage>
        <taxon>Eukaryota</taxon>
        <taxon>Metazoa</taxon>
        <taxon>Spiralia</taxon>
        <taxon>Lophotrochozoa</taxon>
        <taxon>Mollusca</taxon>
        <taxon>Gastropoda</taxon>
        <taxon>Heterobranchia</taxon>
        <taxon>Euthyneura</taxon>
        <taxon>Panpulmonata</taxon>
        <taxon>Hygrophila</taxon>
        <taxon>Lymnaeoidea</taxon>
        <taxon>Planorbidae</taxon>
        <taxon>Biomphalaria</taxon>
    </lineage>
</organism>
<dbReference type="VEuPathDB" id="VectorBase:BGLB029554"/>
<protein>
    <submittedName>
        <fullName evidence="2">Uncharacterized protein</fullName>
    </submittedName>
</protein>
<evidence type="ECO:0000313" key="3">
    <source>
        <dbReference type="Proteomes" id="UP000076420"/>
    </source>
</evidence>
<sequence>MSKEEDECNSSVSSNSTGLGKRGGKSNWRGWQRGRGGSNYNTQKDGEKIKTSQYNESTQEIVVVTEDQTMSVFNEKNLGKVNATNKKNDFSSQSNYQEVDSLENITSSNDRGRGRGHMPLHANLNDNKIVNSYDADEVFSANGTLKRTKYHSAFSVNTRKGQGYFRGRGGKKLTINENFTQEEEYTDNTNQVTDDKDRYRPGTRVYNKNYNSADKKGTVEKHESYEDDFEKNSSSKDNGITNGNIGNLELGQDCKRVNKKG</sequence>